<protein>
    <recommendedName>
        <fullName evidence="4">Type II secretion system protein GspG C-terminal domain-containing protein</fullName>
    </recommendedName>
</protein>
<keyword evidence="1" id="KW-1133">Transmembrane helix</keyword>
<evidence type="ECO:0000313" key="3">
    <source>
        <dbReference type="Proteomes" id="UP000231383"/>
    </source>
</evidence>
<evidence type="ECO:0008006" key="4">
    <source>
        <dbReference type="Google" id="ProtNLM"/>
    </source>
</evidence>
<sequence>MTKKAFTLLELMVSVAIAIVISIVVLFYLNPEEVQKKARDSKRIKDAMTLQGILDQTQRSDLEESMNIDSINGVTSQNVALNDVSCDNTNWLGFDICKFTSTAPLDPLNGTISEMVKGDGKKTGIMYYQVKFRGGDYEINVRQESLSNANKVINDEGDSDEWFEVFSGNNNLFD</sequence>
<reference evidence="3" key="1">
    <citation type="submission" date="2017-09" db="EMBL/GenBank/DDBJ databases">
        <title>Depth-based differentiation of microbial function through sediment-hosted aquifers and enrichment of novel symbionts in the deep terrestrial subsurface.</title>
        <authorList>
            <person name="Probst A.J."/>
            <person name="Ladd B."/>
            <person name="Jarett J.K."/>
            <person name="Geller-Mcgrath D.E."/>
            <person name="Sieber C.M.K."/>
            <person name="Emerson J.B."/>
            <person name="Anantharaman K."/>
            <person name="Thomas B.C."/>
            <person name="Malmstrom R."/>
            <person name="Stieglmeier M."/>
            <person name="Klingl A."/>
            <person name="Woyke T."/>
            <person name="Ryan C.M."/>
            <person name="Banfield J.F."/>
        </authorList>
    </citation>
    <scope>NUCLEOTIDE SEQUENCE [LARGE SCALE GENOMIC DNA]</scope>
</reference>
<gene>
    <name evidence="2" type="ORF">CO051_01285</name>
</gene>
<dbReference type="AlphaFoldDB" id="A0A2M8F2X5"/>
<keyword evidence="1" id="KW-0812">Transmembrane</keyword>
<keyword evidence="1" id="KW-0472">Membrane</keyword>
<evidence type="ECO:0000256" key="1">
    <source>
        <dbReference type="SAM" id="Phobius"/>
    </source>
</evidence>
<dbReference type="EMBL" id="PFSC01000034">
    <property type="protein sequence ID" value="PJC33637.1"/>
    <property type="molecule type" value="Genomic_DNA"/>
</dbReference>
<dbReference type="Proteomes" id="UP000231383">
    <property type="component" value="Unassembled WGS sequence"/>
</dbReference>
<organism evidence="2 3">
    <name type="scientific">Candidatus Roizmanbacteria bacterium CG_4_9_14_0_2_um_filter_39_13</name>
    <dbReference type="NCBI Taxonomy" id="1974839"/>
    <lineage>
        <taxon>Bacteria</taxon>
        <taxon>Candidatus Roizmaniibacteriota</taxon>
    </lineage>
</organism>
<dbReference type="Gene3D" id="3.30.700.10">
    <property type="entry name" value="Glycoprotein, Type 4 Pilin"/>
    <property type="match status" value="1"/>
</dbReference>
<feature type="transmembrane region" description="Helical" evidence="1">
    <location>
        <begin position="6"/>
        <end position="29"/>
    </location>
</feature>
<evidence type="ECO:0000313" key="2">
    <source>
        <dbReference type="EMBL" id="PJC33637.1"/>
    </source>
</evidence>
<comment type="caution">
    <text evidence="2">The sequence shown here is derived from an EMBL/GenBank/DDBJ whole genome shotgun (WGS) entry which is preliminary data.</text>
</comment>
<accession>A0A2M8F2X5</accession>
<proteinExistence type="predicted"/>
<name>A0A2M8F2X5_9BACT</name>